<evidence type="ECO:0008006" key="3">
    <source>
        <dbReference type="Google" id="ProtNLM"/>
    </source>
</evidence>
<dbReference type="AlphaFoldDB" id="A0A7X6DSI7"/>
<evidence type="ECO:0000313" key="2">
    <source>
        <dbReference type="Proteomes" id="UP000534783"/>
    </source>
</evidence>
<sequence length="91" mass="11147">MAFYHQKYRREAVKLKPEIKAAVVYDFLEKVQIYSEKMIDEKWKGLKKKKGRDLEAMQKLAHWIQYHRFNQIALEEIKEGTLDSWFKRSRK</sequence>
<organism evidence="1 2">
    <name type="scientific">Candidatus Manganitrophus noduliformans</name>
    <dbReference type="NCBI Taxonomy" id="2606439"/>
    <lineage>
        <taxon>Bacteria</taxon>
        <taxon>Pseudomonadati</taxon>
        <taxon>Nitrospirota</taxon>
        <taxon>Nitrospiria</taxon>
        <taxon>Candidatus Troglogloeales</taxon>
        <taxon>Candidatus Manganitrophaceae</taxon>
        <taxon>Candidatus Manganitrophus</taxon>
    </lineage>
</organism>
<dbReference type="RefSeq" id="WP_168062398.1">
    <property type="nucleotide sequence ID" value="NZ_VTOW01000003.1"/>
</dbReference>
<evidence type="ECO:0000313" key="1">
    <source>
        <dbReference type="EMBL" id="NKE72598.1"/>
    </source>
</evidence>
<accession>A0A7X6DSI7</accession>
<dbReference type="Proteomes" id="UP000534783">
    <property type="component" value="Unassembled WGS sequence"/>
</dbReference>
<keyword evidence="2" id="KW-1185">Reference proteome</keyword>
<protein>
    <recommendedName>
        <fullName evidence="3">Transposase</fullName>
    </recommendedName>
</protein>
<dbReference type="EMBL" id="VTOW01000003">
    <property type="protein sequence ID" value="NKE72598.1"/>
    <property type="molecule type" value="Genomic_DNA"/>
</dbReference>
<gene>
    <name evidence="1" type="ORF">MNODULE_17745</name>
</gene>
<proteinExistence type="predicted"/>
<reference evidence="1 2" key="1">
    <citation type="journal article" date="2020" name="Nature">
        <title>Bacterial chemolithoautotrophy via manganese oxidation.</title>
        <authorList>
            <person name="Yu H."/>
            <person name="Leadbetter J.R."/>
        </authorList>
    </citation>
    <scope>NUCLEOTIDE SEQUENCE [LARGE SCALE GENOMIC DNA]</scope>
    <source>
        <strain evidence="1 2">Mn-1</strain>
    </source>
</reference>
<name>A0A7X6DSI7_9BACT</name>
<comment type="caution">
    <text evidence="1">The sequence shown here is derived from an EMBL/GenBank/DDBJ whole genome shotgun (WGS) entry which is preliminary data.</text>
</comment>